<accession>A0ABV2EZB8</accession>
<dbReference type="InterPro" id="IPR029039">
    <property type="entry name" value="Flavoprotein-like_sf"/>
</dbReference>
<evidence type="ECO:0000256" key="1">
    <source>
        <dbReference type="ARBA" id="ARBA00023002"/>
    </source>
</evidence>
<evidence type="ECO:0000313" key="3">
    <source>
        <dbReference type="EMBL" id="MET3544859.1"/>
    </source>
</evidence>
<dbReference type="InterPro" id="IPR046980">
    <property type="entry name" value="KefG/KefF"/>
</dbReference>
<dbReference type="Pfam" id="PF02525">
    <property type="entry name" value="Flavodoxin_2"/>
    <property type="match status" value="1"/>
</dbReference>
<keyword evidence="4" id="KW-1185">Reference proteome</keyword>
<organism evidence="3 4">
    <name type="scientific">Paenibacillus favisporus</name>
    <dbReference type="NCBI Taxonomy" id="221028"/>
    <lineage>
        <taxon>Bacteria</taxon>
        <taxon>Bacillati</taxon>
        <taxon>Bacillota</taxon>
        <taxon>Bacilli</taxon>
        <taxon>Bacillales</taxon>
        <taxon>Paenibacillaceae</taxon>
        <taxon>Paenibacillus</taxon>
    </lineage>
</organism>
<gene>
    <name evidence="3" type="ORF">ABID47_001453</name>
</gene>
<feature type="domain" description="Flavodoxin-like fold" evidence="2">
    <location>
        <begin position="1"/>
        <end position="46"/>
    </location>
</feature>
<keyword evidence="1" id="KW-0560">Oxidoreductase</keyword>
<dbReference type="InterPro" id="IPR003680">
    <property type="entry name" value="Flavodoxin_fold"/>
</dbReference>
<evidence type="ECO:0000313" key="4">
    <source>
        <dbReference type="Proteomes" id="UP001549098"/>
    </source>
</evidence>
<dbReference type="PANTHER" id="PTHR47307">
    <property type="entry name" value="GLUTATHIONE-REGULATED POTASSIUM-EFFLUX SYSTEM ANCILLARY PROTEIN KEFG"/>
    <property type="match status" value="1"/>
</dbReference>
<reference evidence="3 4" key="1">
    <citation type="submission" date="2024-06" db="EMBL/GenBank/DDBJ databases">
        <title>Genomic Encyclopedia of Type Strains, Phase IV (KMG-IV): sequencing the most valuable type-strain genomes for metagenomic binning, comparative biology and taxonomic classification.</title>
        <authorList>
            <person name="Goeker M."/>
        </authorList>
    </citation>
    <scope>NUCLEOTIDE SEQUENCE [LARGE SCALE GENOMIC DNA]</scope>
    <source>
        <strain evidence="3 4">DSM 17253</strain>
    </source>
</reference>
<name>A0ABV2EZB8_9BACL</name>
<sequence>MKVLVLIAHPKLGSSRINRRWKEELERTQEITVHDLYKEYPNENIDIKH</sequence>
<dbReference type="Gene3D" id="3.40.50.360">
    <property type="match status" value="1"/>
</dbReference>
<dbReference type="Proteomes" id="UP001549098">
    <property type="component" value="Unassembled WGS sequence"/>
</dbReference>
<dbReference type="SUPFAM" id="SSF52218">
    <property type="entry name" value="Flavoproteins"/>
    <property type="match status" value="1"/>
</dbReference>
<proteinExistence type="predicted"/>
<comment type="caution">
    <text evidence="3">The sequence shown here is derived from an EMBL/GenBank/DDBJ whole genome shotgun (WGS) entry which is preliminary data.</text>
</comment>
<dbReference type="PANTHER" id="PTHR47307:SF1">
    <property type="entry name" value="GLUTATHIONE-REGULATED POTASSIUM-EFFLUX SYSTEM ANCILLARY PROTEIN KEFG"/>
    <property type="match status" value="1"/>
</dbReference>
<evidence type="ECO:0000259" key="2">
    <source>
        <dbReference type="Pfam" id="PF02525"/>
    </source>
</evidence>
<protein>
    <submittedName>
        <fullName evidence="3">NADPH-quinone reductase</fullName>
    </submittedName>
</protein>
<dbReference type="EMBL" id="JBEPLV010000001">
    <property type="protein sequence ID" value="MET3544859.1"/>
    <property type="molecule type" value="Genomic_DNA"/>
</dbReference>